<dbReference type="AlphaFoldDB" id="A0A4Y9SMA5"/>
<proteinExistence type="predicted"/>
<name>A0A4Y9SMA5_9BURK</name>
<dbReference type="RefSeq" id="WP_135205805.1">
    <property type="nucleotide sequence ID" value="NZ_SPVF01000047.1"/>
</dbReference>
<sequence length="61" mass="6839">MHISRAAHPRTDHHTRDIVDQAIAALPKVGLRRAAEFLAAMNVAPDVAVRTLCYPHRRRTS</sequence>
<gene>
    <name evidence="1" type="ORF">E4L96_03300</name>
</gene>
<dbReference type="EMBL" id="SPVF01000047">
    <property type="protein sequence ID" value="TFW27802.1"/>
    <property type="molecule type" value="Genomic_DNA"/>
</dbReference>
<comment type="caution">
    <text evidence="1">The sequence shown here is derived from an EMBL/GenBank/DDBJ whole genome shotgun (WGS) entry which is preliminary data.</text>
</comment>
<evidence type="ECO:0000313" key="1">
    <source>
        <dbReference type="EMBL" id="TFW27802.1"/>
    </source>
</evidence>
<organism evidence="1 2">
    <name type="scientific">Zemynaea arenosa</name>
    <dbReference type="NCBI Taxonomy" id="2561931"/>
    <lineage>
        <taxon>Bacteria</taxon>
        <taxon>Pseudomonadati</taxon>
        <taxon>Pseudomonadota</taxon>
        <taxon>Betaproteobacteria</taxon>
        <taxon>Burkholderiales</taxon>
        <taxon>Oxalobacteraceae</taxon>
        <taxon>Telluria group</taxon>
        <taxon>Zemynaea</taxon>
    </lineage>
</organism>
<reference evidence="1 2" key="1">
    <citation type="submission" date="2019-03" db="EMBL/GenBank/DDBJ databases">
        <title>Draft Genome Sequence of Massilia arenosa sp. nov., a Novel Massilia Species Isolated from a Sandy-loam Maize Soil.</title>
        <authorList>
            <person name="Raths R."/>
            <person name="Peta V."/>
            <person name="Bucking H."/>
        </authorList>
    </citation>
    <scope>NUCLEOTIDE SEQUENCE [LARGE SCALE GENOMIC DNA]</scope>
    <source>
        <strain evidence="1 2">MC02</strain>
    </source>
</reference>
<evidence type="ECO:0000313" key="2">
    <source>
        <dbReference type="Proteomes" id="UP000298438"/>
    </source>
</evidence>
<dbReference type="OrthoDB" id="8759154at2"/>
<protein>
    <submittedName>
        <fullName evidence="1">Uncharacterized protein</fullName>
    </submittedName>
</protein>
<accession>A0A4Y9SMA5</accession>
<dbReference type="Proteomes" id="UP000298438">
    <property type="component" value="Unassembled WGS sequence"/>
</dbReference>
<keyword evidence="2" id="KW-1185">Reference proteome</keyword>